<dbReference type="Proteomes" id="UP000712080">
    <property type="component" value="Unassembled WGS sequence"/>
</dbReference>
<dbReference type="EMBL" id="JAAMPU010000094">
    <property type="protein sequence ID" value="NMH26645.1"/>
    <property type="molecule type" value="Genomic_DNA"/>
</dbReference>
<reference evidence="1" key="1">
    <citation type="submission" date="2020-02" db="EMBL/GenBank/DDBJ databases">
        <title>Flavobacterium sp. genome.</title>
        <authorList>
            <person name="Jung H.S."/>
            <person name="Baek J.H."/>
            <person name="Jeon C.O."/>
        </authorList>
    </citation>
    <scope>NUCLEOTIDE SEQUENCE</scope>
    <source>
        <strain evidence="1">SE-s28</strain>
    </source>
</reference>
<proteinExistence type="predicted"/>
<protein>
    <submittedName>
        <fullName evidence="1">Uncharacterized protein</fullName>
    </submittedName>
</protein>
<dbReference type="AlphaFoldDB" id="A0A972FSC3"/>
<name>A0A972FSC3_9FLAO</name>
<accession>A0A972FSC3</accession>
<organism evidence="1 2">
    <name type="scientific">Flavobacterium silvaticum</name>
    <dbReference type="NCBI Taxonomy" id="1852020"/>
    <lineage>
        <taxon>Bacteria</taxon>
        <taxon>Pseudomonadati</taxon>
        <taxon>Bacteroidota</taxon>
        <taxon>Flavobacteriia</taxon>
        <taxon>Flavobacteriales</taxon>
        <taxon>Flavobacteriaceae</taxon>
        <taxon>Flavobacterium</taxon>
    </lineage>
</organism>
<dbReference type="RefSeq" id="WP_169525638.1">
    <property type="nucleotide sequence ID" value="NZ_JAAMPU010000094.1"/>
</dbReference>
<comment type="caution">
    <text evidence="1">The sequence shown here is derived from an EMBL/GenBank/DDBJ whole genome shotgun (WGS) entry which is preliminary data.</text>
</comment>
<gene>
    <name evidence="1" type="ORF">G6047_01250</name>
</gene>
<evidence type="ECO:0000313" key="2">
    <source>
        <dbReference type="Proteomes" id="UP000712080"/>
    </source>
</evidence>
<sequence>MNKKILLLFFLVSLVPNARSQKQELQKFTSKKGLYEISYSSKSWQKSNEQSVWDAEFNDTYNVVKAFFNEFDYFVPDENLESTVREQFANQGEIKSLKIYKKKINGLEVDYFELALVFSGMTYNFEGFFYNGQGGAVELSFRFQKECGAPCQERIAAFCSGFKLVKQ</sequence>
<keyword evidence="2" id="KW-1185">Reference proteome</keyword>
<evidence type="ECO:0000313" key="1">
    <source>
        <dbReference type="EMBL" id="NMH26645.1"/>
    </source>
</evidence>